<evidence type="ECO:0008006" key="6">
    <source>
        <dbReference type="Google" id="ProtNLM"/>
    </source>
</evidence>
<dbReference type="AlphaFoldDB" id="A0A5M4AUB1"/>
<dbReference type="Pfam" id="PF16586">
    <property type="entry name" value="DUF5060"/>
    <property type="match status" value="1"/>
</dbReference>
<feature type="domain" description="DUF5060" evidence="2">
    <location>
        <begin position="2"/>
        <end position="47"/>
    </location>
</feature>
<dbReference type="InterPro" id="IPR013783">
    <property type="entry name" value="Ig-like_fold"/>
</dbReference>
<evidence type="ECO:0000313" key="4">
    <source>
        <dbReference type="EMBL" id="GET31324.1"/>
    </source>
</evidence>
<protein>
    <recommendedName>
        <fullName evidence="6">DUF5060 domain-containing protein</fullName>
    </recommendedName>
</protein>
<evidence type="ECO:0000259" key="1">
    <source>
        <dbReference type="Pfam" id="PF13204"/>
    </source>
</evidence>
<dbReference type="Gene3D" id="2.60.40.3950">
    <property type="match status" value="1"/>
</dbReference>
<dbReference type="InterPro" id="IPR041239">
    <property type="entry name" value="DUF5605"/>
</dbReference>
<dbReference type="InterPro" id="IPR025277">
    <property type="entry name" value="Apiosidase-like_cat_dom"/>
</dbReference>
<feature type="domain" description="Apiosidase-like catalytic" evidence="1">
    <location>
        <begin position="77"/>
        <end position="328"/>
    </location>
</feature>
<keyword evidence="5" id="KW-1185">Reference proteome</keyword>
<dbReference type="PANTHER" id="PTHR37836:SF2">
    <property type="entry name" value="DUF4038 DOMAIN-CONTAINING PROTEIN"/>
    <property type="match status" value="1"/>
</dbReference>
<dbReference type="PANTHER" id="PTHR37836">
    <property type="entry name" value="LMO1036 PROTEIN"/>
    <property type="match status" value="1"/>
</dbReference>
<organism evidence="4 5">
    <name type="scientific">Prolixibacter bellariivorans</name>
    <dbReference type="NCBI Taxonomy" id="314319"/>
    <lineage>
        <taxon>Bacteria</taxon>
        <taxon>Pseudomonadati</taxon>
        <taxon>Bacteroidota</taxon>
        <taxon>Bacteroidia</taxon>
        <taxon>Marinilabiliales</taxon>
        <taxon>Prolixibacteraceae</taxon>
        <taxon>Prolixibacter</taxon>
    </lineage>
</organism>
<dbReference type="InterPro" id="IPR032260">
    <property type="entry name" value="DUF5060"/>
</dbReference>
<dbReference type="Proteomes" id="UP000391834">
    <property type="component" value="Unassembled WGS sequence"/>
</dbReference>
<name>A0A5M4AUB1_9BACT</name>
<evidence type="ECO:0000259" key="3">
    <source>
        <dbReference type="Pfam" id="PF18310"/>
    </source>
</evidence>
<dbReference type="Gene3D" id="3.20.20.80">
    <property type="entry name" value="Glycosidases"/>
    <property type="match status" value="1"/>
</dbReference>
<dbReference type="EMBL" id="BLAX01000001">
    <property type="protein sequence ID" value="GET31324.1"/>
    <property type="molecule type" value="Genomic_DNA"/>
</dbReference>
<feature type="domain" description="DUF5605" evidence="3">
    <location>
        <begin position="384"/>
        <end position="457"/>
    </location>
</feature>
<evidence type="ECO:0000313" key="5">
    <source>
        <dbReference type="Proteomes" id="UP000391834"/>
    </source>
</evidence>
<dbReference type="Pfam" id="PF13204">
    <property type="entry name" value="Apiosidase"/>
    <property type="match status" value="1"/>
</dbReference>
<accession>A0A5M4AUB1</accession>
<dbReference type="InterPro" id="IPR017853">
    <property type="entry name" value="GH"/>
</dbReference>
<dbReference type="SUPFAM" id="SSF51445">
    <property type="entry name" value="(Trans)glycosidases"/>
    <property type="match status" value="1"/>
</dbReference>
<reference evidence="4 5" key="1">
    <citation type="submission" date="2019-10" db="EMBL/GenBank/DDBJ databases">
        <title>Prolixibacter strains distinguished by the presence of nitrate reductase genes were adept at nitrate-dependent anaerobic corrosion of metallic iron and carbon steel.</title>
        <authorList>
            <person name="Iino T."/>
            <person name="Shono N."/>
            <person name="Ito K."/>
            <person name="Nakamura R."/>
            <person name="Sueoka K."/>
            <person name="Harayama S."/>
            <person name="Ohkuma M."/>
        </authorList>
    </citation>
    <scope>NUCLEOTIDE SEQUENCE [LARGE SCALE GENOMIC DNA]</scope>
    <source>
        <strain evidence="4 5">JCM 13498</strain>
    </source>
</reference>
<sequence>MDVELSADFRQAGKVVSVAGFYDGEGKYKVRFMPQFEGEWTYETKSNIKKLNGKKGKLVCTAPAPGNHGLVSVKDTFYFAYSDGTPYHPFGTTCYAWVHQGDSLGDLTVKTLSKRYFNKIRMCIFPKSYRYNKNEPKYYPFEGKPLTDWDYTRFNPAFFRNIEKRIGQLDSLGIQADLIIFHPYDRWGFKNMDAATNDRYIRYVIARFAAYKNVWWSMANEYNLIKSKNMADWQHYLQLFADNDPYNHLRSIHNSGKVFTESPLISHLSIQSRNVEQANDWREKLKKPVIYDECKYEGNIERPWGSLTGRAMTDRIWVGVINGGYVGHGETLLTDDLTSSAVLWWSKGGTLKGESPARIKFLRKIIESAPAYLTPVKSTHRNAWDVNRLSYKDEYFLEYIPYEFQPVLYNLSLPEGKKYEVDVIDTWNMTTEKLPKLYSGRKNVIPLPGKAGMAIRMVLVK</sequence>
<evidence type="ECO:0000259" key="2">
    <source>
        <dbReference type="Pfam" id="PF16586"/>
    </source>
</evidence>
<dbReference type="Pfam" id="PF18310">
    <property type="entry name" value="DUF5605"/>
    <property type="match status" value="1"/>
</dbReference>
<proteinExistence type="predicted"/>
<comment type="caution">
    <text evidence="4">The sequence shown here is derived from an EMBL/GenBank/DDBJ whole genome shotgun (WGS) entry which is preliminary data.</text>
</comment>
<dbReference type="Gene3D" id="2.60.40.10">
    <property type="entry name" value="Immunoglobulins"/>
    <property type="match status" value="1"/>
</dbReference>
<gene>
    <name evidence="4" type="ORF">PbJCM13498_01870</name>
</gene>